<sequence>MCRFLIVPTTRLFGASRLGLGGISGPCLASSTLTGWSRRGLATQGPPDPSPEDSSDSSSKDTSVTDKKKARPRKKKALEPMSSETKGRIESLTHTLLKKGVADNEAIEAFKPKTTLSPLQRASFVEKIQAAFMRTQLLDYIVSKGRVPRGNKPALAKMIMEIWQGALPSRAGLQEKPKAWEMDMSDEALRIRRSGNTEWVDMSSRELFFLQAQDRTLARHLEVTFQVQLTPFPDRGMLEVTGTPKAIREVLRASNDSLVSGWYFFGGKTEDASQTLEGMWEGMMDASGAHLSLESDGQLEIAGRHRQDIATAKRMVEEALSMYSKRSSEPLLVYESDPCDRATYGFLPIQDDQAMSLFQSTSNPQRLSLVSRMGGIEEDKAQKDEGSVEIIDASNSAVLDHVLFLEPSAEGTSHSNGGIVDFLSSQLASPHLASSSSGEMIQRLTARLGTVLLFQKGFFGSKMALSPNASDVEDSSVRRSQLKHSLLDYHHTFLPNYPIYPIRHKFIRLLDPSYQVTFHFRPSSSLPSEEGSAALREIRLRWSSKEHGVLGEVEAEGVLKGGVERDMAMVAGPWDLNVSSEFIRPLSLPADTLTRFKEGCQWLETGGVLGPRRISLPVEQGEGEEEWALDRTILTREEIFPLDKYILRAHRSQEMESMTEWEEVVMHGDRVISPVEEEEHEATGSSDKGQDLDFVEALIRLGQHALIPPFPGILASSSFSSSIIIKSFLMGQSSSTLIHTITPHKRRSAGARPKSTSVLESPSSPSKSRVGARKGKRYSQRVSKLSIGAPTNFQHTAHMGADDMAESMMDANKLRTQMAQVTALLVLEDGSPTSPPSEPRMPTFPLREGDKALRRSLPPPTSSSLDRPHSTGSSLGGSDFAHSHREILLT</sequence>
<feature type="compositionally biased region" description="Basic residues" evidence="1">
    <location>
        <begin position="770"/>
        <end position="779"/>
    </location>
</feature>
<proteinExistence type="predicted"/>
<dbReference type="InterPro" id="IPR000095">
    <property type="entry name" value="CRIB_dom"/>
</dbReference>
<dbReference type="OrthoDB" id="2282959at2759"/>
<gene>
    <name evidence="3" type="ORF">BJ684DRAFT_20841</name>
</gene>
<dbReference type="InterPro" id="IPR036936">
    <property type="entry name" value="CRIB_dom_sf"/>
</dbReference>
<evidence type="ECO:0000256" key="1">
    <source>
        <dbReference type="SAM" id="MobiDB-lite"/>
    </source>
</evidence>
<dbReference type="Proteomes" id="UP000267251">
    <property type="component" value="Unassembled WGS sequence"/>
</dbReference>
<dbReference type="PROSITE" id="PS50108">
    <property type="entry name" value="CRIB"/>
    <property type="match status" value="1"/>
</dbReference>
<feature type="region of interest" description="Disordered" evidence="1">
    <location>
        <begin position="828"/>
        <end position="890"/>
    </location>
</feature>
<feature type="domain" description="CRIB" evidence="2">
    <location>
        <begin position="787"/>
        <end position="800"/>
    </location>
</feature>
<dbReference type="Gene3D" id="3.90.810.10">
    <property type="entry name" value="CRIB domain"/>
    <property type="match status" value="1"/>
</dbReference>
<reference evidence="4" key="1">
    <citation type="journal article" date="2018" name="Nat. Microbiol.">
        <title>Leveraging single-cell genomics to expand the fungal tree of life.</title>
        <authorList>
            <person name="Ahrendt S.R."/>
            <person name="Quandt C.A."/>
            <person name="Ciobanu D."/>
            <person name="Clum A."/>
            <person name="Salamov A."/>
            <person name="Andreopoulos B."/>
            <person name="Cheng J.F."/>
            <person name="Woyke T."/>
            <person name="Pelin A."/>
            <person name="Henrissat B."/>
            <person name="Reynolds N.K."/>
            <person name="Benny G.L."/>
            <person name="Smith M.E."/>
            <person name="James T.Y."/>
            <person name="Grigoriev I.V."/>
        </authorList>
    </citation>
    <scope>NUCLEOTIDE SEQUENCE [LARGE SCALE GENOMIC DNA]</scope>
</reference>
<evidence type="ECO:0000313" key="4">
    <source>
        <dbReference type="Proteomes" id="UP000267251"/>
    </source>
</evidence>
<accession>A0A4P9Y3D5</accession>
<protein>
    <recommendedName>
        <fullName evidence="2">CRIB domain-containing protein</fullName>
    </recommendedName>
</protein>
<evidence type="ECO:0000259" key="2">
    <source>
        <dbReference type="PROSITE" id="PS50108"/>
    </source>
</evidence>
<dbReference type="AlphaFoldDB" id="A0A4P9Y3D5"/>
<feature type="compositionally biased region" description="Low complexity" evidence="1">
    <location>
        <begin position="753"/>
        <end position="768"/>
    </location>
</feature>
<feature type="region of interest" description="Disordered" evidence="1">
    <location>
        <begin position="741"/>
        <end position="781"/>
    </location>
</feature>
<name>A0A4P9Y3D5_9FUNG</name>
<feature type="compositionally biased region" description="Basic and acidic residues" evidence="1">
    <location>
        <begin position="881"/>
        <end position="890"/>
    </location>
</feature>
<evidence type="ECO:0000313" key="3">
    <source>
        <dbReference type="EMBL" id="RKP12631.1"/>
    </source>
</evidence>
<keyword evidence="4" id="KW-1185">Reference proteome</keyword>
<dbReference type="EMBL" id="KZ988260">
    <property type="protein sequence ID" value="RKP12631.1"/>
    <property type="molecule type" value="Genomic_DNA"/>
</dbReference>
<dbReference type="CDD" id="cd00132">
    <property type="entry name" value="CRIB"/>
    <property type="match status" value="1"/>
</dbReference>
<feature type="region of interest" description="Disordered" evidence="1">
    <location>
        <begin position="38"/>
        <end position="89"/>
    </location>
</feature>
<organism evidence="3 4">
    <name type="scientific">Piptocephalis cylindrospora</name>
    <dbReference type="NCBI Taxonomy" id="1907219"/>
    <lineage>
        <taxon>Eukaryota</taxon>
        <taxon>Fungi</taxon>
        <taxon>Fungi incertae sedis</taxon>
        <taxon>Zoopagomycota</taxon>
        <taxon>Zoopagomycotina</taxon>
        <taxon>Zoopagomycetes</taxon>
        <taxon>Zoopagales</taxon>
        <taxon>Piptocephalidaceae</taxon>
        <taxon>Piptocephalis</taxon>
    </lineage>
</organism>